<dbReference type="Gene3D" id="3.40.250.10">
    <property type="entry name" value="Rhodanese-like domain"/>
    <property type="match status" value="1"/>
</dbReference>
<dbReference type="GO" id="GO:0036064">
    <property type="term" value="C:ciliary basal body"/>
    <property type="evidence" value="ECO:0007669"/>
    <property type="project" value="TreeGrafter"/>
</dbReference>
<evidence type="ECO:0000256" key="8">
    <source>
        <dbReference type="ARBA" id="ARBA00023212"/>
    </source>
</evidence>
<evidence type="ECO:0000256" key="9">
    <source>
        <dbReference type="ARBA" id="ARBA00023273"/>
    </source>
</evidence>
<protein>
    <recommendedName>
        <fullName evidence="12">Rhodanese domain-containing protein</fullName>
    </recommendedName>
</protein>
<dbReference type="GO" id="GO:0060271">
    <property type="term" value="P:cilium assembly"/>
    <property type="evidence" value="ECO:0007669"/>
    <property type="project" value="TreeGrafter"/>
</dbReference>
<accession>A0A6A5AM72</accession>
<evidence type="ECO:0000256" key="5">
    <source>
        <dbReference type="ARBA" id="ARBA00022794"/>
    </source>
</evidence>
<evidence type="ECO:0000256" key="2">
    <source>
        <dbReference type="ARBA" id="ARBA00004300"/>
    </source>
</evidence>
<dbReference type="PANTHER" id="PTHR44390">
    <property type="entry name" value="CENTROSOMAL PROTEIN OF 41 KDA"/>
    <property type="match status" value="1"/>
</dbReference>
<dbReference type="GO" id="GO:0005813">
    <property type="term" value="C:centrosome"/>
    <property type="evidence" value="ECO:0007669"/>
    <property type="project" value="UniProtKB-SubCell"/>
</dbReference>
<dbReference type="PROSITE" id="PS50206">
    <property type="entry name" value="RHODANESE_3"/>
    <property type="match status" value="1"/>
</dbReference>
<evidence type="ECO:0000256" key="6">
    <source>
        <dbReference type="ARBA" id="ARBA00022927"/>
    </source>
</evidence>
<evidence type="ECO:0000259" key="12">
    <source>
        <dbReference type="PROSITE" id="PS50206"/>
    </source>
</evidence>
<sequence length="333" mass="37236">MDWTYDGCVDHGEAPAAEPKVQGHPEQVGHWQHRQQSALDLYVHNPRHGLNHGVLWTDIWDWCAASKEFLKRRDETFRRVTPRCLAELFAEYEDTGKGDAAAPEMVARMVKNADGEFVMERQVSDDNQEHAGPRVVSYDAEEGENYDVPYLILDTRPREDFTENRIHRSKSFPTAFLCRDQFLPEMHQFKNHESKLIVLYCLDEKLSIQSANLLGQKGFDNIYVLSGGQSARLMEYAALYPHHVEGTPPPRPKARDAKKPARDLYKSGTALIASSAKSVAGSTRKKLVGDDDVSSVASHQSVAESVISKATQRKSSVKHGGSGSRGGNANSFR</sequence>
<keyword evidence="9" id="KW-0966">Cell projection</keyword>
<feature type="domain" description="Rhodanese" evidence="12">
    <location>
        <begin position="150"/>
        <end position="245"/>
    </location>
</feature>
<dbReference type="AlphaFoldDB" id="A0A6A5AM72"/>
<dbReference type="Pfam" id="PF00581">
    <property type="entry name" value="Rhodanese"/>
    <property type="match status" value="1"/>
</dbReference>
<keyword evidence="8" id="KW-0206">Cytoskeleton</keyword>
<evidence type="ECO:0000256" key="3">
    <source>
        <dbReference type="ARBA" id="ARBA00022448"/>
    </source>
</evidence>
<dbReference type="PANTHER" id="PTHR44390:SF1">
    <property type="entry name" value="CENTROSOMAL PROTEIN OF 41 KDA"/>
    <property type="match status" value="1"/>
</dbReference>
<dbReference type="EMBL" id="VJMI01011055">
    <property type="protein sequence ID" value="KAF0753865.1"/>
    <property type="molecule type" value="Genomic_DNA"/>
</dbReference>
<keyword evidence="5" id="KW-0970">Cilium biogenesis/degradation</keyword>
<evidence type="ECO:0000313" key="13">
    <source>
        <dbReference type="EMBL" id="KAF0753865.1"/>
    </source>
</evidence>
<dbReference type="Proteomes" id="UP000469452">
    <property type="component" value="Unassembled WGS sequence"/>
</dbReference>
<dbReference type="SUPFAM" id="SSF52821">
    <property type="entry name" value="Rhodanese/Cell cycle control phosphatase"/>
    <property type="match status" value="1"/>
</dbReference>
<dbReference type="VEuPathDB" id="FungiDB:H257_01094"/>
<name>A0A6A5AM72_APHAT</name>
<evidence type="ECO:0000256" key="10">
    <source>
        <dbReference type="ARBA" id="ARBA00038465"/>
    </source>
</evidence>
<evidence type="ECO:0000256" key="1">
    <source>
        <dbReference type="ARBA" id="ARBA00004120"/>
    </source>
</evidence>
<evidence type="ECO:0000256" key="4">
    <source>
        <dbReference type="ARBA" id="ARBA00022490"/>
    </source>
</evidence>
<keyword evidence="6" id="KW-0653">Protein transport</keyword>
<organism evidence="13 14">
    <name type="scientific">Aphanomyces astaci</name>
    <name type="common">Crayfish plague agent</name>
    <dbReference type="NCBI Taxonomy" id="112090"/>
    <lineage>
        <taxon>Eukaryota</taxon>
        <taxon>Sar</taxon>
        <taxon>Stramenopiles</taxon>
        <taxon>Oomycota</taxon>
        <taxon>Saprolegniomycetes</taxon>
        <taxon>Saprolegniales</taxon>
        <taxon>Verrucalvaceae</taxon>
        <taxon>Aphanomyces</taxon>
    </lineage>
</organism>
<evidence type="ECO:0000313" key="14">
    <source>
        <dbReference type="Proteomes" id="UP000469452"/>
    </source>
</evidence>
<dbReference type="CDD" id="cd00158">
    <property type="entry name" value="RHOD"/>
    <property type="match status" value="1"/>
</dbReference>
<comment type="subcellular location">
    <subcellularLocation>
        <location evidence="1">Cytoplasm</location>
        <location evidence="1">Cytoskeleton</location>
        <location evidence="1">Cilium basal body</location>
    </subcellularLocation>
    <subcellularLocation>
        <location evidence="2">Cytoplasm</location>
        <location evidence="2">Cytoskeleton</location>
        <location evidence="2">Microtubule organizing center</location>
        <location evidence="2">Centrosome</location>
    </subcellularLocation>
</comment>
<comment type="caution">
    <text evidence="13">The sequence shown here is derived from an EMBL/GenBank/DDBJ whole genome shotgun (WGS) entry which is preliminary data.</text>
</comment>
<dbReference type="InterPro" id="IPR001763">
    <property type="entry name" value="Rhodanese-like_dom"/>
</dbReference>
<feature type="region of interest" description="Disordered" evidence="11">
    <location>
        <begin position="279"/>
        <end position="333"/>
    </location>
</feature>
<evidence type="ECO:0000256" key="11">
    <source>
        <dbReference type="SAM" id="MobiDB-lite"/>
    </source>
</evidence>
<proteinExistence type="inferred from homology"/>
<comment type="similarity">
    <text evidence="10">Belongs to the CEP41 family.</text>
</comment>
<keyword evidence="3" id="KW-0813">Transport</keyword>
<gene>
    <name evidence="13" type="ORF">AaE_005547</name>
</gene>
<keyword evidence="4" id="KW-0963">Cytoplasm</keyword>
<dbReference type="InterPro" id="IPR051889">
    <property type="entry name" value="CEP41"/>
</dbReference>
<dbReference type="GO" id="GO:0015031">
    <property type="term" value="P:protein transport"/>
    <property type="evidence" value="ECO:0007669"/>
    <property type="project" value="UniProtKB-KW"/>
</dbReference>
<keyword evidence="7" id="KW-0969">Cilium</keyword>
<evidence type="ECO:0000256" key="7">
    <source>
        <dbReference type="ARBA" id="ARBA00023069"/>
    </source>
</evidence>
<reference evidence="13 14" key="1">
    <citation type="submission" date="2019-06" db="EMBL/GenBank/DDBJ databases">
        <title>Genomics analysis of Aphanomyces spp. identifies a new class of oomycete effector associated with host adaptation.</title>
        <authorList>
            <person name="Gaulin E."/>
        </authorList>
    </citation>
    <scope>NUCLEOTIDE SEQUENCE [LARGE SCALE GENOMIC DNA]</scope>
    <source>
        <strain evidence="13 14">E</strain>
    </source>
</reference>
<dbReference type="InterPro" id="IPR036873">
    <property type="entry name" value="Rhodanese-like_dom_sf"/>
</dbReference>